<dbReference type="EMBL" id="CP032364">
    <property type="protein sequence ID" value="AYB00222.1"/>
    <property type="molecule type" value="Genomic_DNA"/>
</dbReference>
<name>A0A385Q1E2_9FIRM</name>
<proteinExistence type="predicted"/>
<keyword evidence="1" id="KW-0413">Isomerase</keyword>
<protein>
    <submittedName>
        <fullName evidence="1">Peptidylprolyl isomerase</fullName>
    </submittedName>
</protein>
<gene>
    <name evidence="1" type="ORF">D4A81_09900</name>
</gene>
<organism evidence="1 2">
    <name type="scientific">Lachnoanaerobaculum umeaense</name>
    <dbReference type="NCBI Taxonomy" id="617123"/>
    <lineage>
        <taxon>Bacteria</taxon>
        <taxon>Bacillati</taxon>
        <taxon>Bacillota</taxon>
        <taxon>Clostridia</taxon>
        <taxon>Lachnospirales</taxon>
        <taxon>Lachnospiraceae</taxon>
        <taxon>Lachnoanaerobaculum</taxon>
    </lineage>
</organism>
<sequence length="76" mass="8536">MVIMDRPMTNEEQIIEIDKAISSILRTGQSYKIGSRALTRADLGTLRAMRKDLLAASEDNGTDLFSNTFVAVFDRR</sequence>
<reference evidence="1 2" key="1">
    <citation type="submission" date="2018-09" db="EMBL/GenBank/DDBJ databases">
        <title>Genome sequencing of Lachnoanaerobaculum umeaense DSM 23576.</title>
        <authorList>
            <person name="Kook J.-K."/>
            <person name="Park S.-N."/>
            <person name="Lim Y.K."/>
        </authorList>
    </citation>
    <scope>NUCLEOTIDE SEQUENCE [LARGE SCALE GENOMIC DNA]</scope>
    <source>
        <strain evidence="2">DSM 23576 \ CCUG 58757</strain>
    </source>
</reference>
<accession>A0A385Q1E2</accession>
<dbReference type="OrthoDB" id="80936at2"/>
<dbReference type="KEGG" id="lua:D4A81_09900"/>
<evidence type="ECO:0000313" key="1">
    <source>
        <dbReference type="EMBL" id="AYB00222.1"/>
    </source>
</evidence>
<dbReference type="GO" id="GO:0016853">
    <property type="term" value="F:isomerase activity"/>
    <property type="evidence" value="ECO:0007669"/>
    <property type="project" value="UniProtKB-KW"/>
</dbReference>
<keyword evidence="2" id="KW-1185">Reference proteome</keyword>
<evidence type="ECO:0000313" key="2">
    <source>
        <dbReference type="Proteomes" id="UP000265562"/>
    </source>
</evidence>
<dbReference type="AlphaFoldDB" id="A0A385Q1E2"/>
<dbReference type="Proteomes" id="UP000265562">
    <property type="component" value="Chromosome"/>
</dbReference>